<gene>
    <name evidence="1" type="ORF">NQ314_013269</name>
</gene>
<protein>
    <submittedName>
        <fullName evidence="1">Uncharacterized protein</fullName>
    </submittedName>
</protein>
<organism evidence="1 2">
    <name type="scientific">Rhamnusium bicolor</name>
    <dbReference type="NCBI Taxonomy" id="1586634"/>
    <lineage>
        <taxon>Eukaryota</taxon>
        <taxon>Metazoa</taxon>
        <taxon>Ecdysozoa</taxon>
        <taxon>Arthropoda</taxon>
        <taxon>Hexapoda</taxon>
        <taxon>Insecta</taxon>
        <taxon>Pterygota</taxon>
        <taxon>Neoptera</taxon>
        <taxon>Endopterygota</taxon>
        <taxon>Coleoptera</taxon>
        <taxon>Polyphaga</taxon>
        <taxon>Cucujiformia</taxon>
        <taxon>Chrysomeloidea</taxon>
        <taxon>Cerambycidae</taxon>
        <taxon>Lepturinae</taxon>
        <taxon>Rhagiini</taxon>
        <taxon>Rhamnusium</taxon>
    </lineage>
</organism>
<comment type="caution">
    <text evidence="1">The sequence shown here is derived from an EMBL/GenBank/DDBJ whole genome shotgun (WGS) entry which is preliminary data.</text>
</comment>
<dbReference type="Proteomes" id="UP001162156">
    <property type="component" value="Unassembled WGS sequence"/>
</dbReference>
<proteinExistence type="predicted"/>
<evidence type="ECO:0000313" key="1">
    <source>
        <dbReference type="EMBL" id="KAJ8934579.1"/>
    </source>
</evidence>
<accession>A0AAV8X7S5</accession>
<reference evidence="1" key="1">
    <citation type="journal article" date="2023" name="Insect Mol. Biol.">
        <title>Genome sequencing provides insights into the evolution of gene families encoding plant cell wall-degrading enzymes in longhorned beetles.</title>
        <authorList>
            <person name="Shin N.R."/>
            <person name="Okamura Y."/>
            <person name="Kirsch R."/>
            <person name="Pauchet Y."/>
        </authorList>
    </citation>
    <scope>NUCLEOTIDE SEQUENCE</scope>
    <source>
        <strain evidence="1">RBIC_L_NR</strain>
    </source>
</reference>
<evidence type="ECO:0000313" key="2">
    <source>
        <dbReference type="Proteomes" id="UP001162156"/>
    </source>
</evidence>
<name>A0AAV8X7S5_9CUCU</name>
<keyword evidence="2" id="KW-1185">Reference proteome</keyword>
<dbReference type="EMBL" id="JANEYF010003707">
    <property type="protein sequence ID" value="KAJ8934579.1"/>
    <property type="molecule type" value="Genomic_DNA"/>
</dbReference>
<dbReference type="AlphaFoldDB" id="A0AAV8X7S5"/>
<sequence length="62" mass="7548">MRQPWLGSRIFIMEIPIKSIKILGDNWYRIENNLMIYSSIALLDIFKYFTFPDEILIYLVKY</sequence>